<feature type="chain" id="PRO_5034730830" evidence="2">
    <location>
        <begin position="18"/>
        <end position="131"/>
    </location>
</feature>
<feature type="compositionally biased region" description="Low complexity" evidence="1">
    <location>
        <begin position="74"/>
        <end position="89"/>
    </location>
</feature>
<protein>
    <submittedName>
        <fullName evidence="3">Uncharacterized protein</fullName>
    </submittedName>
</protein>
<evidence type="ECO:0000313" key="3">
    <source>
        <dbReference type="EMBL" id="KAG2186677.1"/>
    </source>
</evidence>
<organism evidence="3 4">
    <name type="scientific">Umbelopsis vinacea</name>
    <dbReference type="NCBI Taxonomy" id="44442"/>
    <lineage>
        <taxon>Eukaryota</taxon>
        <taxon>Fungi</taxon>
        <taxon>Fungi incertae sedis</taxon>
        <taxon>Mucoromycota</taxon>
        <taxon>Mucoromycotina</taxon>
        <taxon>Umbelopsidomycetes</taxon>
        <taxon>Umbelopsidales</taxon>
        <taxon>Umbelopsidaceae</taxon>
        <taxon>Umbelopsis</taxon>
    </lineage>
</organism>
<dbReference type="AlphaFoldDB" id="A0A8H7Q651"/>
<feature type="signal peptide" evidence="2">
    <location>
        <begin position="1"/>
        <end position="17"/>
    </location>
</feature>
<feature type="region of interest" description="Disordered" evidence="1">
    <location>
        <begin position="74"/>
        <end position="95"/>
    </location>
</feature>
<accession>A0A8H7Q651</accession>
<name>A0A8H7Q651_9FUNG</name>
<proteinExistence type="predicted"/>
<keyword evidence="2" id="KW-0732">Signal</keyword>
<dbReference type="Proteomes" id="UP000612746">
    <property type="component" value="Unassembled WGS sequence"/>
</dbReference>
<dbReference type="EMBL" id="JAEPRA010000004">
    <property type="protein sequence ID" value="KAG2186677.1"/>
    <property type="molecule type" value="Genomic_DNA"/>
</dbReference>
<keyword evidence="4" id="KW-1185">Reference proteome</keyword>
<evidence type="ECO:0000313" key="4">
    <source>
        <dbReference type="Proteomes" id="UP000612746"/>
    </source>
</evidence>
<evidence type="ECO:0000256" key="1">
    <source>
        <dbReference type="SAM" id="MobiDB-lite"/>
    </source>
</evidence>
<gene>
    <name evidence="3" type="ORF">INT44_002901</name>
</gene>
<sequence>MRLVPLFLLCILSQVLAQSVKTPAAASSSASAPAATASVPSSSAPAASNTSVATAASSVVNAVSSTLVAAAPSTVAPAPAPSSTSWSLAQPLSTPSTGVQIPPVISAAAENIRPFSVAYLAVIYALFMLVA</sequence>
<comment type="caution">
    <text evidence="3">The sequence shown here is derived from an EMBL/GenBank/DDBJ whole genome shotgun (WGS) entry which is preliminary data.</text>
</comment>
<reference evidence="3" key="1">
    <citation type="submission" date="2020-12" db="EMBL/GenBank/DDBJ databases">
        <title>Metabolic potential, ecology and presence of endohyphal bacteria is reflected in genomic diversity of Mucoromycotina.</title>
        <authorList>
            <person name="Muszewska A."/>
            <person name="Okrasinska A."/>
            <person name="Steczkiewicz K."/>
            <person name="Drgas O."/>
            <person name="Orlowska M."/>
            <person name="Perlinska-Lenart U."/>
            <person name="Aleksandrzak-Piekarczyk T."/>
            <person name="Szatraj K."/>
            <person name="Zielenkiewicz U."/>
            <person name="Pilsyk S."/>
            <person name="Malc E."/>
            <person name="Mieczkowski P."/>
            <person name="Kruszewska J.S."/>
            <person name="Biernat P."/>
            <person name="Pawlowska J."/>
        </authorList>
    </citation>
    <scope>NUCLEOTIDE SEQUENCE</scope>
    <source>
        <strain evidence="3">WA0000051536</strain>
    </source>
</reference>
<evidence type="ECO:0000256" key="2">
    <source>
        <dbReference type="SAM" id="SignalP"/>
    </source>
</evidence>